<dbReference type="AlphaFoldDB" id="A0AB33EAY7"/>
<dbReference type="Proteomes" id="UP000218385">
    <property type="component" value="Chromosome"/>
</dbReference>
<accession>A0AB33EAY7</accession>
<sequence>MKLIVRPSPKWRFRFGDLIIENAKAISLIAGANAPAKPLFMAAVRGRSSDLPVSLYRFANLRTAATLSFGDD</sequence>
<evidence type="ECO:0000313" key="2">
    <source>
        <dbReference type="Proteomes" id="UP000218385"/>
    </source>
</evidence>
<name>A0AB33EAY7_9PSED</name>
<evidence type="ECO:0000313" key="1">
    <source>
        <dbReference type="EMBL" id="ATE76327.1"/>
    </source>
</evidence>
<proteinExistence type="predicted"/>
<reference evidence="1 2" key="1">
    <citation type="submission" date="2017-09" db="EMBL/GenBank/DDBJ databases">
        <title>Complete Genome sequence of Lysobacter capsici KNU-15.</title>
        <authorList>
            <person name="Kim M.-C."/>
            <person name="Yi H."/>
            <person name="Lee D.-W."/>
            <person name="Shin J.-H."/>
        </authorList>
    </citation>
    <scope>NUCLEOTIDE SEQUENCE [LARGE SCALE GENOMIC DNA]</scope>
    <source>
        <strain evidence="1 2">KNU-15</strain>
    </source>
</reference>
<dbReference type="EMBL" id="CP023466">
    <property type="protein sequence ID" value="ATE76327.1"/>
    <property type="molecule type" value="Genomic_DNA"/>
</dbReference>
<protein>
    <submittedName>
        <fullName evidence="1">Uncharacterized protein</fullName>
    </submittedName>
</protein>
<gene>
    <name evidence="1" type="ORF">CNN82_07775</name>
</gene>
<organism evidence="1 2">
    <name type="scientific">Pseudomonas frederiksbergensis</name>
    <dbReference type="NCBI Taxonomy" id="104087"/>
    <lineage>
        <taxon>Bacteria</taxon>
        <taxon>Pseudomonadati</taxon>
        <taxon>Pseudomonadota</taxon>
        <taxon>Gammaproteobacteria</taxon>
        <taxon>Pseudomonadales</taxon>
        <taxon>Pseudomonadaceae</taxon>
        <taxon>Pseudomonas</taxon>
    </lineage>
</organism>